<comment type="caution">
    <text evidence="2">The sequence shown here is derived from an EMBL/GenBank/DDBJ whole genome shotgun (WGS) entry which is preliminary data.</text>
</comment>
<reference evidence="2" key="1">
    <citation type="submission" date="2021-01" db="EMBL/GenBank/DDBJ databases">
        <title>Genomic Encyclopedia of Type Strains, Phase IV (KMG-IV): sequencing the most valuable type-strain genomes for metagenomic binning, comparative biology and taxonomic classification.</title>
        <authorList>
            <person name="Goeker M."/>
        </authorList>
    </citation>
    <scope>NUCLEOTIDE SEQUENCE</scope>
    <source>
        <strain evidence="2">DSM 23230</strain>
    </source>
</reference>
<organism evidence="2 3">
    <name type="scientific">Halanaerobacter jeridensis</name>
    <dbReference type="NCBI Taxonomy" id="706427"/>
    <lineage>
        <taxon>Bacteria</taxon>
        <taxon>Bacillati</taxon>
        <taxon>Bacillota</taxon>
        <taxon>Clostridia</taxon>
        <taxon>Halanaerobiales</taxon>
        <taxon>Halobacteroidaceae</taxon>
        <taxon>Halanaerobacter</taxon>
    </lineage>
</organism>
<feature type="transmembrane region" description="Helical" evidence="1">
    <location>
        <begin position="6"/>
        <end position="25"/>
    </location>
</feature>
<dbReference type="EMBL" id="JAFBDQ010000001">
    <property type="protein sequence ID" value="MBM7555282.1"/>
    <property type="molecule type" value="Genomic_DNA"/>
</dbReference>
<keyword evidence="1" id="KW-0812">Transmembrane</keyword>
<proteinExistence type="predicted"/>
<sequence length="59" mass="7021">MNVIVLIYLVGVIFNLLFALVYWYQQRRVLEINYLGALFFILLSWLIYPLILLRSSVGR</sequence>
<keyword evidence="1" id="KW-1133">Transmembrane helix</keyword>
<dbReference type="AlphaFoldDB" id="A0A938XND2"/>
<accession>A0A938XND2</accession>
<feature type="transmembrane region" description="Helical" evidence="1">
    <location>
        <begin position="32"/>
        <end position="51"/>
    </location>
</feature>
<evidence type="ECO:0000256" key="1">
    <source>
        <dbReference type="SAM" id="Phobius"/>
    </source>
</evidence>
<keyword evidence="3" id="KW-1185">Reference proteome</keyword>
<evidence type="ECO:0000313" key="3">
    <source>
        <dbReference type="Proteomes" id="UP000774000"/>
    </source>
</evidence>
<name>A0A938XND2_9FIRM</name>
<evidence type="ECO:0000313" key="2">
    <source>
        <dbReference type="EMBL" id="MBM7555282.1"/>
    </source>
</evidence>
<protein>
    <submittedName>
        <fullName evidence="2">Uncharacterized protein</fullName>
    </submittedName>
</protein>
<keyword evidence="1" id="KW-0472">Membrane</keyword>
<gene>
    <name evidence="2" type="ORF">JOC47_000106</name>
</gene>
<dbReference type="RefSeq" id="WP_204700004.1">
    <property type="nucleotide sequence ID" value="NZ_JAFBDQ010000001.1"/>
</dbReference>
<dbReference type="Proteomes" id="UP000774000">
    <property type="component" value="Unassembled WGS sequence"/>
</dbReference>